<name>A0ABW8INU6_9GAMM</name>
<dbReference type="EMBL" id="JADIKI010000023">
    <property type="protein sequence ID" value="MFK2856405.1"/>
    <property type="molecule type" value="Genomic_DNA"/>
</dbReference>
<reference evidence="1 2" key="1">
    <citation type="submission" date="2020-10" db="EMBL/GenBank/DDBJ databases">
        <title>Phylogeny of dyella-like bacteria.</title>
        <authorList>
            <person name="Fu J."/>
        </authorList>
    </citation>
    <scope>NUCLEOTIDE SEQUENCE [LARGE SCALE GENOMIC DNA]</scope>
    <source>
        <strain evidence="1 2">DHG40</strain>
    </source>
</reference>
<organism evidence="1 2">
    <name type="scientific">Dyella humi</name>
    <dbReference type="NCBI Taxonomy" id="1770547"/>
    <lineage>
        <taxon>Bacteria</taxon>
        <taxon>Pseudomonadati</taxon>
        <taxon>Pseudomonadota</taxon>
        <taxon>Gammaproteobacteria</taxon>
        <taxon>Lysobacterales</taxon>
        <taxon>Rhodanobacteraceae</taxon>
        <taxon>Dyella</taxon>
    </lineage>
</organism>
<gene>
    <name evidence="1" type="ORF">ISP18_17495</name>
</gene>
<comment type="caution">
    <text evidence="1">The sequence shown here is derived from an EMBL/GenBank/DDBJ whole genome shotgun (WGS) entry which is preliminary data.</text>
</comment>
<evidence type="ECO:0000313" key="2">
    <source>
        <dbReference type="Proteomes" id="UP001620409"/>
    </source>
</evidence>
<keyword evidence="2" id="KW-1185">Reference proteome</keyword>
<evidence type="ECO:0000313" key="1">
    <source>
        <dbReference type="EMBL" id="MFK2856405.1"/>
    </source>
</evidence>
<dbReference type="Proteomes" id="UP001620409">
    <property type="component" value="Unassembled WGS sequence"/>
</dbReference>
<dbReference type="RefSeq" id="WP_380015083.1">
    <property type="nucleotide sequence ID" value="NZ_JADIKI010000023.1"/>
</dbReference>
<sequence>MRNTLHRDIPGQRALEAFCFFMANVQVLDGMDAGLQSVAVPRWWPI</sequence>
<proteinExistence type="predicted"/>
<protein>
    <submittedName>
        <fullName evidence="1">Uncharacterized protein</fullName>
    </submittedName>
</protein>
<accession>A0ABW8INU6</accession>